<dbReference type="PROSITE" id="PS50893">
    <property type="entry name" value="ABC_TRANSPORTER_2"/>
    <property type="match status" value="2"/>
</dbReference>
<dbReference type="CDD" id="cd18579">
    <property type="entry name" value="ABC_6TM_ABCC_D1"/>
    <property type="match status" value="1"/>
</dbReference>
<evidence type="ECO:0000313" key="15">
    <source>
        <dbReference type="Proteomes" id="UP001203852"/>
    </source>
</evidence>
<gene>
    <name evidence="14" type="ORF">EDD36DRAFT_488414</name>
</gene>
<dbReference type="FunFam" id="1.20.1560.10:FF:000066">
    <property type="entry name" value="ABC multidrug transporter (Eurofung)"/>
    <property type="match status" value="1"/>
</dbReference>
<dbReference type="InterPro" id="IPR003439">
    <property type="entry name" value="ABC_transporter-like_ATP-bd"/>
</dbReference>
<feature type="domain" description="ABC transporter" evidence="12">
    <location>
        <begin position="1224"/>
        <end position="1455"/>
    </location>
</feature>
<feature type="transmembrane region" description="Helical" evidence="11">
    <location>
        <begin position="896"/>
        <end position="922"/>
    </location>
</feature>
<evidence type="ECO:0000256" key="8">
    <source>
        <dbReference type="ARBA" id="ARBA00022989"/>
    </source>
</evidence>
<feature type="transmembrane region" description="Helical" evidence="11">
    <location>
        <begin position="308"/>
        <end position="326"/>
    </location>
</feature>
<dbReference type="InterPro" id="IPR044726">
    <property type="entry name" value="ABCC_6TM_D2"/>
</dbReference>
<keyword evidence="8 11" id="KW-1133">Transmembrane helix</keyword>
<protein>
    <recommendedName>
        <fullName evidence="16">ABC transporter</fullName>
    </recommendedName>
</protein>
<feature type="transmembrane region" description="Helical" evidence="11">
    <location>
        <begin position="1046"/>
        <end position="1065"/>
    </location>
</feature>
<dbReference type="GO" id="GO:0140359">
    <property type="term" value="F:ABC-type transporter activity"/>
    <property type="evidence" value="ECO:0007669"/>
    <property type="project" value="InterPro"/>
</dbReference>
<dbReference type="CDD" id="cd03244">
    <property type="entry name" value="ABCC_MRP_domain2"/>
    <property type="match status" value="1"/>
</dbReference>
<dbReference type="Pfam" id="PF00005">
    <property type="entry name" value="ABC_tran"/>
    <property type="match status" value="2"/>
</dbReference>
<evidence type="ECO:0000256" key="7">
    <source>
        <dbReference type="ARBA" id="ARBA00022840"/>
    </source>
</evidence>
<dbReference type="GO" id="GO:0016887">
    <property type="term" value="F:ATP hydrolysis activity"/>
    <property type="evidence" value="ECO:0007669"/>
    <property type="project" value="InterPro"/>
</dbReference>
<evidence type="ECO:0000256" key="4">
    <source>
        <dbReference type="ARBA" id="ARBA00022475"/>
    </source>
</evidence>
<dbReference type="GO" id="GO:0005524">
    <property type="term" value="F:ATP binding"/>
    <property type="evidence" value="ECO:0007669"/>
    <property type="project" value="UniProtKB-KW"/>
</dbReference>
<dbReference type="GO" id="GO:0005886">
    <property type="term" value="C:plasma membrane"/>
    <property type="evidence" value="ECO:0007669"/>
    <property type="project" value="UniProtKB-SubCell"/>
</dbReference>
<keyword evidence="5 11" id="KW-0812">Transmembrane</keyword>
<feature type="domain" description="ABC transmembrane type-1" evidence="13">
    <location>
        <begin position="276"/>
        <end position="554"/>
    </location>
</feature>
<dbReference type="InterPro" id="IPR050173">
    <property type="entry name" value="ABC_transporter_C-like"/>
</dbReference>
<evidence type="ECO:0000313" key="14">
    <source>
        <dbReference type="EMBL" id="KAI1613399.1"/>
    </source>
</evidence>
<dbReference type="FunFam" id="3.40.50.300:FF:000838">
    <property type="entry name" value="ABC multidrug transporter (Eurofung)"/>
    <property type="match status" value="1"/>
</dbReference>
<evidence type="ECO:0000256" key="9">
    <source>
        <dbReference type="ARBA" id="ARBA00023136"/>
    </source>
</evidence>
<feature type="transmembrane region" description="Helical" evidence="11">
    <location>
        <begin position="98"/>
        <end position="116"/>
    </location>
</feature>
<comment type="subcellular location">
    <subcellularLocation>
        <location evidence="1">Cell membrane</location>
        <topology evidence="1">Multi-pass membrane protein</topology>
    </subcellularLocation>
</comment>
<dbReference type="Proteomes" id="UP001203852">
    <property type="component" value="Unassembled WGS sequence"/>
</dbReference>
<keyword evidence="15" id="KW-1185">Reference proteome</keyword>
<dbReference type="PANTHER" id="PTHR24223:SF269">
    <property type="entry name" value="ABC MULTIDRUG TRANSPORTER (EUROFUNG)-RELATED"/>
    <property type="match status" value="1"/>
</dbReference>
<evidence type="ECO:0008006" key="16">
    <source>
        <dbReference type="Google" id="ProtNLM"/>
    </source>
</evidence>
<keyword evidence="7" id="KW-0067">ATP-binding</keyword>
<evidence type="ECO:0000256" key="10">
    <source>
        <dbReference type="SAM" id="MobiDB-lite"/>
    </source>
</evidence>
<evidence type="ECO:0000256" key="3">
    <source>
        <dbReference type="ARBA" id="ARBA00022448"/>
    </source>
</evidence>
<evidence type="ECO:0000256" key="1">
    <source>
        <dbReference type="ARBA" id="ARBA00004651"/>
    </source>
</evidence>
<dbReference type="PANTHER" id="PTHR24223">
    <property type="entry name" value="ATP-BINDING CASSETTE SUB-FAMILY C"/>
    <property type="match status" value="1"/>
</dbReference>
<dbReference type="Pfam" id="PF24357">
    <property type="entry name" value="TMD0_ABC"/>
    <property type="match status" value="1"/>
</dbReference>
<evidence type="ECO:0000256" key="2">
    <source>
        <dbReference type="ARBA" id="ARBA00009726"/>
    </source>
</evidence>
<dbReference type="SUPFAM" id="SSF90123">
    <property type="entry name" value="ABC transporter transmembrane region"/>
    <property type="match status" value="2"/>
</dbReference>
<reference evidence="14" key="1">
    <citation type="journal article" date="2022" name="bioRxiv">
        <title>Deciphering the potential niche of two novel black yeast fungi from a biological soil crust based on their genomes, phenotypes, and melanin regulation.</title>
        <authorList>
            <consortium name="DOE Joint Genome Institute"/>
            <person name="Carr E.C."/>
            <person name="Barton Q."/>
            <person name="Grambo S."/>
            <person name="Sullivan M."/>
            <person name="Renfro C.M."/>
            <person name="Kuo A."/>
            <person name="Pangilinan J."/>
            <person name="Lipzen A."/>
            <person name="Keymanesh K."/>
            <person name="Savage E."/>
            <person name="Barry K."/>
            <person name="Grigoriev I.V."/>
            <person name="Riekhof W.R."/>
            <person name="Harris S.S."/>
        </authorList>
    </citation>
    <scope>NUCLEOTIDE SEQUENCE</scope>
    <source>
        <strain evidence="14">JF 03-4F</strain>
    </source>
</reference>
<name>A0AAN6DXM7_9EURO</name>
<feature type="transmembrane region" description="Helical" evidence="11">
    <location>
        <begin position="128"/>
        <end position="146"/>
    </location>
</feature>
<dbReference type="FunFam" id="1.20.1560.10:FF:000055">
    <property type="entry name" value="ABC multidrug transporter (Eurofung)"/>
    <property type="match status" value="1"/>
</dbReference>
<evidence type="ECO:0000256" key="11">
    <source>
        <dbReference type="SAM" id="Phobius"/>
    </source>
</evidence>
<evidence type="ECO:0000256" key="6">
    <source>
        <dbReference type="ARBA" id="ARBA00022741"/>
    </source>
</evidence>
<dbReference type="Gene3D" id="1.20.1560.10">
    <property type="entry name" value="ABC transporter type 1, transmembrane domain"/>
    <property type="match status" value="2"/>
</dbReference>
<feature type="region of interest" description="Disordered" evidence="10">
    <location>
        <begin position="1596"/>
        <end position="1629"/>
    </location>
</feature>
<evidence type="ECO:0000256" key="5">
    <source>
        <dbReference type="ARBA" id="ARBA00022692"/>
    </source>
</evidence>
<feature type="transmembrane region" description="Helical" evidence="11">
    <location>
        <begin position="268"/>
        <end position="288"/>
    </location>
</feature>
<accession>A0AAN6DXM7</accession>
<feature type="transmembrane region" description="Helical" evidence="11">
    <location>
        <begin position="70"/>
        <end position="92"/>
    </location>
</feature>
<dbReference type="Pfam" id="PF00664">
    <property type="entry name" value="ABC_membrane"/>
    <property type="match status" value="2"/>
</dbReference>
<dbReference type="InterPro" id="IPR036640">
    <property type="entry name" value="ABC1_TM_sf"/>
</dbReference>
<dbReference type="PROSITE" id="PS50929">
    <property type="entry name" value="ABC_TM1F"/>
    <property type="match status" value="2"/>
</dbReference>
<feature type="transmembrane region" description="Helical" evidence="11">
    <location>
        <begin position="942"/>
        <end position="969"/>
    </location>
</feature>
<sequence>MNCTIQVNNVFGPAVSSTCQYGFDFTLLFEEVFLCIVPIVVLSVLVPLRLHQLLPRNKVFRPGNFYYTKLVFHACFIAVQLVKLIFLVIPGFVPKTRASIAASALTFYIAIALTILSRFEHLRSVRPSALLSLYFGISLLFDAIRARTLWTLQDNVPFAVLFSVSLGFELALFILESLEKESGFDRSYETLSRETAGNVFTRGLFWWVNPLLWKGFKHVLDTDNLPQIDNELSSPQHQQKIWADWNALPTKTPGSLFKLLLKEYRYSLFQGMIPRAALTGFTFAQPFLITRVVDFATDPKVGKLDRQFGNGLIAATALIYIGLAVSNANAQHKTYRVITKLRGSLVSLIYYKTLTVSIPTAQDSSAITLMSTDVERSGTGLRYIHEIWASPIDIGLAIYLLERQLGPSSAAPGVLFLLCSGAGLKVAASMGARQRSWLQAIERRIKATSEMLSAMKEVRMGGLSARLEGELEDLRQKEIESSRKFKNALALIVCLSYTTACMAPVFSFGIFSLLAQKSHATPLTGAQGFTSLAVFALLRTPMATLIDSIAGLVASIGAVQRIGEYMAIESHILPHSNSMASPSPPPYYPYDRGGTERAYDLVQMRDLGNSVSSPPLSSDPHLVVATKWDVGWATDKPFVLHELSFSILRSSLTFIIGPVGCGKSTLLHGLLGETTATLGDLYTTFSSCGFASQSPWLVSNTIRNNIVGSSAFDEAWYNTVIDACALREDLLHMSNGDLELVDAGGGNLSGGQQARVGVARAVYSRQPVILLDDVMSGLDANTENSLFNNLLGPEGLLRRQKTTIIFATNALHRLSAGDHIIVLGSDGRMLEQGPFAALHSTEKDQQADAIGSSGSEFEEVTLKPIDAEMRGLLQTLTGKELEGSQRRTGDMTVYKWYAQVVGYMNFAIFVALASLFVFALVFPQYIVKWWTAENVHHPNRGLGYYLGAYFALGWVAIFSLGTACLQLVVRMMPRASSTFHTALLRTTLDAPLSLFAGNNLGTTVNRFSQDLQLIDMELPLALFNTIVELLSCIAQCILIAITSKFIGATMPVVLVAFFLIQKFYLRTARQLRLLDIEAKGPLFSSFLETLSGLATIRAFGWENEYEQRCQEKLDTSQRPSYLLYCVQRWLNLVLDFVVAGVAIVVISIAVKTKGDSSSSLIGIALVNIVNFSVSIKALLENWTNLETSIGAVSRIRSFVKETTSEHKASESSPPPPNWPSVGQVQWNNITATWEGKSTPVLKELTLRVEPGQKLAICGHSGSGKSSLVSALFRLLEPQQGAIFIDNLDISTIPRQSIRHGLNCVAQSPFLLSASIRQNVDPFSVASDDDIRHALSQVQMLEVVEDLGGLDALVDGDKMSVGQKQLICLARATLRPGSILVLDEATASLDLDTDELVQKVIRTAFQRHTIIAIAHRLHTIVDYDNVAVISDGRLAEYGPPSQLLEDSKSLFAQLYNASVGHAKSELSPSQSRAKPVHRRKSSRKGGLPWKGSIHIPPPPEDDVDGGTRPTEAGAAGEDVYTDWVAAQDYYDGFQHDDDDGKGEQPLIAPTIRDVAQTFGDPVFESASQHWTMSARNGTSGYLTSRYASLARLDTVRKQQLESQRRDRELRRPGDQLGRFPSLRPRMDHAS</sequence>
<dbReference type="SUPFAM" id="SSF52540">
    <property type="entry name" value="P-loop containing nucleoside triphosphate hydrolases"/>
    <property type="match status" value="2"/>
</dbReference>
<dbReference type="InterPro" id="IPR011527">
    <property type="entry name" value="ABC1_TM_dom"/>
</dbReference>
<feature type="domain" description="ABC transmembrane type-1" evidence="13">
    <location>
        <begin position="907"/>
        <end position="1187"/>
    </location>
</feature>
<dbReference type="InterPro" id="IPR044746">
    <property type="entry name" value="ABCC_6TM_D1"/>
</dbReference>
<keyword evidence="9 11" id="KW-0472">Membrane</keyword>
<dbReference type="EMBL" id="MU404354">
    <property type="protein sequence ID" value="KAI1613399.1"/>
    <property type="molecule type" value="Genomic_DNA"/>
</dbReference>
<dbReference type="PROSITE" id="PS00211">
    <property type="entry name" value="ABC_TRANSPORTER_1"/>
    <property type="match status" value="2"/>
</dbReference>
<comment type="caution">
    <text evidence="14">The sequence shown here is derived from an EMBL/GenBank/DDBJ whole genome shotgun (WGS) entry which is preliminary data.</text>
</comment>
<dbReference type="Gene3D" id="3.40.50.300">
    <property type="entry name" value="P-loop containing nucleotide triphosphate hydrolases"/>
    <property type="match status" value="2"/>
</dbReference>
<feature type="domain" description="ABC transporter" evidence="12">
    <location>
        <begin position="625"/>
        <end position="850"/>
    </location>
</feature>
<dbReference type="InterPro" id="IPR003593">
    <property type="entry name" value="AAA+_ATPase"/>
</dbReference>
<comment type="similarity">
    <text evidence="2">Belongs to the ABC transporter superfamily. ABCC family. Conjugate transporter (TC 3.A.1.208) subfamily.</text>
</comment>
<feature type="transmembrane region" description="Helical" evidence="11">
    <location>
        <begin position="488"/>
        <end position="514"/>
    </location>
</feature>
<feature type="transmembrane region" description="Helical" evidence="11">
    <location>
        <begin position="1129"/>
        <end position="1150"/>
    </location>
</feature>
<feature type="compositionally biased region" description="Basic and acidic residues" evidence="10">
    <location>
        <begin position="1596"/>
        <end position="1612"/>
    </location>
</feature>
<keyword evidence="4" id="KW-1003">Cell membrane</keyword>
<proteinExistence type="inferred from homology"/>
<feature type="transmembrane region" description="Helical" evidence="11">
    <location>
        <begin position="158"/>
        <end position="178"/>
    </location>
</feature>
<evidence type="ECO:0000259" key="12">
    <source>
        <dbReference type="PROSITE" id="PS50893"/>
    </source>
</evidence>
<feature type="transmembrane region" description="Helical" evidence="11">
    <location>
        <begin position="1018"/>
        <end position="1040"/>
    </location>
</feature>
<dbReference type="CDD" id="cd18580">
    <property type="entry name" value="ABC_6TM_ABCC_D2"/>
    <property type="match status" value="1"/>
</dbReference>
<evidence type="ECO:0000259" key="13">
    <source>
        <dbReference type="PROSITE" id="PS50929"/>
    </source>
</evidence>
<feature type="compositionally biased region" description="Basic residues" evidence="10">
    <location>
        <begin position="1473"/>
        <end position="1482"/>
    </location>
</feature>
<keyword evidence="6" id="KW-0547">Nucleotide-binding</keyword>
<keyword evidence="3" id="KW-0813">Transport</keyword>
<organism evidence="14 15">
    <name type="scientific">Exophiala viscosa</name>
    <dbReference type="NCBI Taxonomy" id="2486360"/>
    <lineage>
        <taxon>Eukaryota</taxon>
        <taxon>Fungi</taxon>
        <taxon>Dikarya</taxon>
        <taxon>Ascomycota</taxon>
        <taxon>Pezizomycotina</taxon>
        <taxon>Eurotiomycetes</taxon>
        <taxon>Chaetothyriomycetidae</taxon>
        <taxon>Chaetothyriales</taxon>
        <taxon>Herpotrichiellaceae</taxon>
        <taxon>Exophiala</taxon>
    </lineage>
</organism>
<dbReference type="InterPro" id="IPR056227">
    <property type="entry name" value="TMD0_ABC"/>
</dbReference>
<feature type="transmembrane region" description="Helical" evidence="11">
    <location>
        <begin position="31"/>
        <end position="50"/>
    </location>
</feature>
<feature type="region of interest" description="Disordered" evidence="10">
    <location>
        <begin position="1461"/>
        <end position="1517"/>
    </location>
</feature>
<dbReference type="SMART" id="SM00382">
    <property type="entry name" value="AAA"/>
    <property type="match status" value="2"/>
</dbReference>
<dbReference type="InterPro" id="IPR027417">
    <property type="entry name" value="P-loop_NTPase"/>
</dbReference>
<dbReference type="InterPro" id="IPR017871">
    <property type="entry name" value="ABC_transporter-like_CS"/>
</dbReference>